<evidence type="ECO:0000313" key="2">
    <source>
        <dbReference type="Proteomes" id="UP000034954"/>
    </source>
</evidence>
<dbReference type="Proteomes" id="UP000034954">
    <property type="component" value="Unassembled WGS sequence"/>
</dbReference>
<dbReference type="EMBL" id="LAQJ01000104">
    <property type="protein sequence ID" value="KKO20442.1"/>
    <property type="molecule type" value="Genomic_DNA"/>
</dbReference>
<accession>A0A0M2UX42</accession>
<reference evidence="1 2" key="1">
    <citation type="journal article" date="2013" name="BMC Microbiol.">
        <title>Identification of the type II cytochrome c maturation pathway in anammox bacteria by comparative genomics.</title>
        <authorList>
            <person name="Ferousi C."/>
            <person name="Speth D.R."/>
            <person name="Reimann J."/>
            <person name="Op den Camp H.J."/>
            <person name="Allen J.W."/>
            <person name="Keltjens J.T."/>
            <person name="Jetten M.S."/>
        </authorList>
    </citation>
    <scope>NUCLEOTIDE SEQUENCE [LARGE SCALE GENOMIC DNA]</scope>
    <source>
        <strain evidence="1">RU1</strain>
    </source>
</reference>
<sequence>MSSMSGIKFWKRPYCHGDRRKPRFSVGWAVLSKKEDLWKDWEKYGLQICLSVLTVTKKCAFSHRLHYCSDGG</sequence>
<gene>
    <name evidence="1" type="ORF">BROFUL_00827</name>
</gene>
<name>A0A0M2UX42_9BACT</name>
<proteinExistence type="predicted"/>
<keyword evidence="2" id="KW-1185">Reference proteome</keyword>
<protein>
    <submittedName>
        <fullName evidence="1">Uncharacterized protein</fullName>
    </submittedName>
</protein>
<dbReference type="AlphaFoldDB" id="A0A0M2UX42"/>
<evidence type="ECO:0000313" key="1">
    <source>
        <dbReference type="EMBL" id="KKO20442.1"/>
    </source>
</evidence>
<comment type="caution">
    <text evidence="1">The sequence shown here is derived from an EMBL/GenBank/DDBJ whole genome shotgun (WGS) entry which is preliminary data.</text>
</comment>
<organism evidence="1 2">
    <name type="scientific">Candidatus Brocadia fulgida</name>
    <dbReference type="NCBI Taxonomy" id="380242"/>
    <lineage>
        <taxon>Bacteria</taxon>
        <taxon>Pseudomonadati</taxon>
        <taxon>Planctomycetota</taxon>
        <taxon>Candidatus Brocadiia</taxon>
        <taxon>Candidatus Brocadiales</taxon>
        <taxon>Candidatus Brocadiaceae</taxon>
        <taxon>Candidatus Brocadia</taxon>
    </lineage>
</organism>